<feature type="coiled-coil region" evidence="1">
    <location>
        <begin position="59"/>
        <end position="86"/>
    </location>
</feature>
<keyword evidence="5" id="KW-1185">Reference proteome</keyword>
<dbReference type="RefSeq" id="WP_188909920.1">
    <property type="nucleotide sequence ID" value="NZ_BMIQ01000004.1"/>
</dbReference>
<dbReference type="Proteomes" id="UP000644699">
    <property type="component" value="Unassembled WGS sequence"/>
</dbReference>
<reference evidence="4" key="2">
    <citation type="submission" date="2020-09" db="EMBL/GenBank/DDBJ databases">
        <authorList>
            <person name="Sun Q."/>
            <person name="Zhou Y."/>
        </authorList>
    </citation>
    <scope>NUCLEOTIDE SEQUENCE</scope>
    <source>
        <strain evidence="4">CGMCC 1.15367</strain>
    </source>
</reference>
<dbReference type="InterPro" id="IPR012347">
    <property type="entry name" value="Ferritin-like"/>
</dbReference>
<feature type="signal peptide" evidence="2">
    <location>
        <begin position="1"/>
        <end position="23"/>
    </location>
</feature>
<dbReference type="AlphaFoldDB" id="A0A916ZQP0"/>
<evidence type="ECO:0000259" key="3">
    <source>
        <dbReference type="Pfam" id="PF13628"/>
    </source>
</evidence>
<accession>A0A916ZQP0</accession>
<dbReference type="InterPro" id="IPR025419">
    <property type="entry name" value="DUF4142"/>
</dbReference>
<gene>
    <name evidence="4" type="ORF">GCM10011390_30530</name>
</gene>
<dbReference type="PANTHER" id="PTHR38593:SF1">
    <property type="entry name" value="BLR2558 PROTEIN"/>
    <property type="match status" value="1"/>
</dbReference>
<name>A0A916ZQP0_9HYPH</name>
<feature type="domain" description="DUF4142" evidence="3">
    <location>
        <begin position="27"/>
        <end position="162"/>
    </location>
</feature>
<dbReference type="EMBL" id="BMIQ01000004">
    <property type="protein sequence ID" value="GGE09325.1"/>
    <property type="molecule type" value="Genomic_DNA"/>
</dbReference>
<keyword evidence="1" id="KW-0175">Coiled coil</keyword>
<reference evidence="4" key="1">
    <citation type="journal article" date="2014" name="Int. J. Syst. Evol. Microbiol.">
        <title>Complete genome sequence of Corynebacterium casei LMG S-19264T (=DSM 44701T), isolated from a smear-ripened cheese.</title>
        <authorList>
            <consortium name="US DOE Joint Genome Institute (JGI-PGF)"/>
            <person name="Walter F."/>
            <person name="Albersmeier A."/>
            <person name="Kalinowski J."/>
            <person name="Ruckert C."/>
        </authorList>
    </citation>
    <scope>NUCLEOTIDE SEQUENCE</scope>
    <source>
        <strain evidence="4">CGMCC 1.15367</strain>
    </source>
</reference>
<dbReference type="PANTHER" id="PTHR38593">
    <property type="entry name" value="BLR2558 PROTEIN"/>
    <property type="match status" value="1"/>
</dbReference>
<dbReference type="Gene3D" id="1.20.1260.10">
    <property type="match status" value="1"/>
</dbReference>
<proteinExistence type="predicted"/>
<evidence type="ECO:0000256" key="1">
    <source>
        <dbReference type="SAM" id="Coils"/>
    </source>
</evidence>
<dbReference type="Pfam" id="PF13628">
    <property type="entry name" value="DUF4142"/>
    <property type="match status" value="1"/>
</dbReference>
<comment type="caution">
    <text evidence="4">The sequence shown here is derived from an EMBL/GenBank/DDBJ whole genome shotgun (WGS) entry which is preliminary data.</text>
</comment>
<organism evidence="4 5">
    <name type="scientific">Aureimonas endophytica</name>
    <dbReference type="NCBI Taxonomy" id="2027858"/>
    <lineage>
        <taxon>Bacteria</taxon>
        <taxon>Pseudomonadati</taxon>
        <taxon>Pseudomonadota</taxon>
        <taxon>Alphaproteobacteria</taxon>
        <taxon>Hyphomicrobiales</taxon>
        <taxon>Aurantimonadaceae</taxon>
        <taxon>Aureimonas</taxon>
    </lineage>
</organism>
<sequence length="162" mass="17647">MKSQILGAVVITAAMMSVGAAQMASVTDNEFIQKASAGNTFEIEEGKLALERASDANVKKFAHQMIADHEDALKKLQQATANSKTKAETKLDEAHQAKLDNLKTFQGADFDKVYKADQIASHNETVSLLSDYDQNGHDDALGDWVDAVLPKVKQHKAMIEAM</sequence>
<feature type="chain" id="PRO_5038010383" evidence="2">
    <location>
        <begin position="24"/>
        <end position="162"/>
    </location>
</feature>
<protein>
    <submittedName>
        <fullName evidence="4">Membrane protein</fullName>
    </submittedName>
</protein>
<evidence type="ECO:0000313" key="4">
    <source>
        <dbReference type="EMBL" id="GGE09325.1"/>
    </source>
</evidence>
<evidence type="ECO:0000313" key="5">
    <source>
        <dbReference type="Proteomes" id="UP000644699"/>
    </source>
</evidence>
<keyword evidence="2" id="KW-0732">Signal</keyword>
<evidence type="ECO:0000256" key="2">
    <source>
        <dbReference type="SAM" id="SignalP"/>
    </source>
</evidence>